<keyword evidence="1" id="KW-0812">Transmembrane</keyword>
<keyword evidence="1" id="KW-0472">Membrane</keyword>
<proteinExistence type="predicted"/>
<evidence type="ECO:0000313" key="3">
    <source>
        <dbReference type="Proteomes" id="UP000765160"/>
    </source>
</evidence>
<organism evidence="2 3">
    <name type="scientific">Falsiroseomonas frigidaquae</name>
    <dbReference type="NCBI Taxonomy" id="487318"/>
    <lineage>
        <taxon>Bacteria</taxon>
        <taxon>Pseudomonadati</taxon>
        <taxon>Pseudomonadota</taxon>
        <taxon>Alphaproteobacteria</taxon>
        <taxon>Acetobacterales</taxon>
        <taxon>Roseomonadaceae</taxon>
        <taxon>Falsiroseomonas</taxon>
    </lineage>
</organism>
<protein>
    <submittedName>
        <fullName evidence="2">Uncharacterized protein</fullName>
    </submittedName>
</protein>
<gene>
    <name evidence="2" type="ORF">HB662_14925</name>
</gene>
<keyword evidence="1" id="KW-1133">Transmembrane helix</keyword>
<name>A0ABX1F196_9PROT</name>
<comment type="caution">
    <text evidence="2">The sequence shown here is derived from an EMBL/GenBank/DDBJ whole genome shotgun (WGS) entry which is preliminary data.</text>
</comment>
<evidence type="ECO:0000256" key="1">
    <source>
        <dbReference type="SAM" id="Phobius"/>
    </source>
</evidence>
<dbReference type="Proteomes" id="UP000765160">
    <property type="component" value="Unassembled WGS sequence"/>
</dbReference>
<dbReference type="RefSeq" id="WP_168050593.1">
    <property type="nucleotide sequence ID" value="NZ_JAATJR010000004.1"/>
</dbReference>
<accession>A0ABX1F196</accession>
<dbReference type="EMBL" id="JAAVTX010000004">
    <property type="protein sequence ID" value="NKE46078.1"/>
    <property type="molecule type" value="Genomic_DNA"/>
</dbReference>
<evidence type="ECO:0000313" key="2">
    <source>
        <dbReference type="EMBL" id="NKE46078.1"/>
    </source>
</evidence>
<reference evidence="2 3" key="1">
    <citation type="submission" date="2020-03" db="EMBL/GenBank/DDBJ databases">
        <title>Roseomonas selenitidurans sp. nov. isolated from soil.</title>
        <authorList>
            <person name="Liu H."/>
        </authorList>
    </citation>
    <scope>NUCLEOTIDE SEQUENCE [LARGE SCALE GENOMIC DNA]</scope>
    <source>
        <strain evidence="2 3">JCM 15073</strain>
    </source>
</reference>
<sequence length="61" mass="6291">MASKTVPLSQLSPVASAASHRAVAAKPLPERLSLRTCVILIAAVSTLLWIGIGLLADKLIG</sequence>
<feature type="transmembrane region" description="Helical" evidence="1">
    <location>
        <begin position="33"/>
        <end position="56"/>
    </location>
</feature>
<keyword evidence="3" id="KW-1185">Reference proteome</keyword>